<sequence>MIYLRSWNIPKLNKLDHLARCKHRHGLHHLLLITKPEKPNGFLQAKTNYCYKLVNVSTNNPQIYDLSIAHNSYNSIFYLRNCVR</sequence>
<reference evidence="1" key="1">
    <citation type="journal article" date="2023" name="bioRxiv">
        <title>Improved chromosome-level genome assembly for marigold (Tagetes erecta).</title>
        <authorList>
            <person name="Jiang F."/>
            <person name="Yuan L."/>
            <person name="Wang S."/>
            <person name="Wang H."/>
            <person name="Xu D."/>
            <person name="Wang A."/>
            <person name="Fan W."/>
        </authorList>
    </citation>
    <scope>NUCLEOTIDE SEQUENCE</scope>
    <source>
        <strain evidence="1">WSJ</strain>
        <tissue evidence="1">Leaf</tissue>
    </source>
</reference>
<accession>A0AAD8KP10</accession>
<comment type="caution">
    <text evidence="1">The sequence shown here is derived from an EMBL/GenBank/DDBJ whole genome shotgun (WGS) entry which is preliminary data.</text>
</comment>
<name>A0AAD8KP10_TARER</name>
<protein>
    <submittedName>
        <fullName evidence="1">Uncharacterized protein</fullName>
    </submittedName>
</protein>
<organism evidence="1 2">
    <name type="scientific">Tagetes erecta</name>
    <name type="common">African marigold</name>
    <dbReference type="NCBI Taxonomy" id="13708"/>
    <lineage>
        <taxon>Eukaryota</taxon>
        <taxon>Viridiplantae</taxon>
        <taxon>Streptophyta</taxon>
        <taxon>Embryophyta</taxon>
        <taxon>Tracheophyta</taxon>
        <taxon>Spermatophyta</taxon>
        <taxon>Magnoliopsida</taxon>
        <taxon>eudicotyledons</taxon>
        <taxon>Gunneridae</taxon>
        <taxon>Pentapetalae</taxon>
        <taxon>asterids</taxon>
        <taxon>campanulids</taxon>
        <taxon>Asterales</taxon>
        <taxon>Asteraceae</taxon>
        <taxon>Asteroideae</taxon>
        <taxon>Heliantheae alliance</taxon>
        <taxon>Tageteae</taxon>
        <taxon>Tagetes</taxon>
    </lineage>
</organism>
<proteinExistence type="predicted"/>
<gene>
    <name evidence="1" type="ORF">QVD17_15306</name>
</gene>
<evidence type="ECO:0000313" key="1">
    <source>
        <dbReference type="EMBL" id="KAK1426629.1"/>
    </source>
</evidence>
<dbReference type="Proteomes" id="UP001229421">
    <property type="component" value="Unassembled WGS sequence"/>
</dbReference>
<evidence type="ECO:0000313" key="2">
    <source>
        <dbReference type="Proteomes" id="UP001229421"/>
    </source>
</evidence>
<dbReference type="EMBL" id="JAUHHV010000004">
    <property type="protein sequence ID" value="KAK1426629.1"/>
    <property type="molecule type" value="Genomic_DNA"/>
</dbReference>
<keyword evidence="2" id="KW-1185">Reference proteome</keyword>
<dbReference type="AlphaFoldDB" id="A0AAD8KP10"/>